<organism evidence="2 3">
    <name type="scientific">Convivina intestini</name>
    <dbReference type="NCBI Taxonomy" id="1505726"/>
    <lineage>
        <taxon>Bacteria</taxon>
        <taxon>Bacillati</taxon>
        <taxon>Bacillota</taxon>
        <taxon>Bacilli</taxon>
        <taxon>Lactobacillales</taxon>
        <taxon>Lactobacillaceae</taxon>
        <taxon>Convivina</taxon>
    </lineage>
</organism>
<name>A0A2U1DFA7_9LACO</name>
<dbReference type="EMBL" id="QEKT01000001">
    <property type="protein sequence ID" value="PVY86357.1"/>
    <property type="molecule type" value="Genomic_DNA"/>
</dbReference>
<gene>
    <name evidence="2" type="ORF">C7384_101273</name>
</gene>
<evidence type="ECO:0000313" key="2">
    <source>
        <dbReference type="EMBL" id="PVY86357.1"/>
    </source>
</evidence>
<evidence type="ECO:0000256" key="1">
    <source>
        <dbReference type="SAM" id="Phobius"/>
    </source>
</evidence>
<comment type="caution">
    <text evidence="2">The sequence shown here is derived from an EMBL/GenBank/DDBJ whole genome shotgun (WGS) entry which is preliminary data.</text>
</comment>
<reference evidence="2 3" key="1">
    <citation type="submission" date="2018-04" db="EMBL/GenBank/DDBJ databases">
        <title>Genomic Encyclopedia of Type Strains, Phase IV (KMG-IV): sequencing the most valuable type-strain genomes for metagenomic binning, comparative biology and taxonomic classification.</title>
        <authorList>
            <person name="Goeker M."/>
        </authorList>
    </citation>
    <scope>NUCLEOTIDE SEQUENCE [LARGE SCALE GENOMIC DNA]</scope>
    <source>
        <strain evidence="2 3">DSM 28795</strain>
    </source>
</reference>
<evidence type="ECO:0000313" key="3">
    <source>
        <dbReference type="Proteomes" id="UP000245433"/>
    </source>
</evidence>
<sequence>MILQVPIKNYMKYKNKYFFKIILILIALITIILTGLFVHSTEPKQAKYQPDTGRYENQIVTNVADTFQDIDSITFKNYKISAMNPSLIEVTIAINDEQTPERLLTYSIVPYDEQPHLTKYQQLPTNKGKSNRDRIKVQNTFE</sequence>
<dbReference type="Proteomes" id="UP000245433">
    <property type="component" value="Unassembled WGS sequence"/>
</dbReference>
<keyword evidence="1" id="KW-0812">Transmembrane</keyword>
<dbReference type="AlphaFoldDB" id="A0A2U1DFA7"/>
<keyword evidence="1" id="KW-1133">Transmembrane helix</keyword>
<proteinExistence type="predicted"/>
<keyword evidence="3" id="KW-1185">Reference proteome</keyword>
<keyword evidence="1" id="KW-0472">Membrane</keyword>
<protein>
    <submittedName>
        <fullName evidence="2">Uncharacterized protein</fullName>
    </submittedName>
</protein>
<accession>A0A2U1DFA7</accession>
<feature type="transmembrane region" description="Helical" evidence="1">
    <location>
        <begin position="17"/>
        <end position="38"/>
    </location>
</feature>